<name>A0A8J7G3B3_9BACL</name>
<dbReference type="AlphaFoldDB" id="A0A8J7G3B3"/>
<dbReference type="RefSeq" id="WP_194562943.1">
    <property type="nucleotide sequence ID" value="NZ_JADKPV010000004.1"/>
</dbReference>
<evidence type="ECO:0000313" key="2">
    <source>
        <dbReference type="Proteomes" id="UP000622653"/>
    </source>
</evidence>
<reference evidence="1" key="1">
    <citation type="submission" date="2020-11" db="EMBL/GenBank/DDBJ databases">
        <title>Multidrug resistant novel bacterium Savagea serpentis sp. nov., isolated from the scats of a vine snake (Ahaetulla nasuta).</title>
        <authorList>
            <person name="Venkata Ramana V."/>
            <person name="Vikas Patil S."/>
            <person name="Yogita Lugani V."/>
        </authorList>
    </citation>
    <scope>NUCLEOTIDE SEQUENCE</scope>
    <source>
        <strain evidence="1">SN6</strain>
    </source>
</reference>
<dbReference type="Proteomes" id="UP000622653">
    <property type="component" value="Unassembled WGS sequence"/>
</dbReference>
<sequence length="178" mass="19841">MNAILSAVAQDKLSRYDTVRRKNAEQAYTTQAEMKDSKEALVKRLEALLLGTLTEEEALETVKDQQKLQAGQVKQVPLPLGQTLEETIRTWKDVRAEAEHDFNSPVDIALHGQASSAIRHAESIIALHNLARNLAKQPWIAQHIPPEIASYESVATQTYTTQQNLLSLPYVPNVNYAA</sequence>
<keyword evidence="2" id="KW-1185">Reference proteome</keyword>
<protein>
    <submittedName>
        <fullName evidence="1">Uncharacterized protein</fullName>
    </submittedName>
</protein>
<proteinExistence type="predicted"/>
<comment type="caution">
    <text evidence="1">The sequence shown here is derived from an EMBL/GenBank/DDBJ whole genome shotgun (WGS) entry which is preliminary data.</text>
</comment>
<gene>
    <name evidence="1" type="ORF">IRY55_08805</name>
</gene>
<organism evidence="1 2">
    <name type="scientific">Savagea serpentis</name>
    <dbReference type="NCBI Taxonomy" id="2785297"/>
    <lineage>
        <taxon>Bacteria</taxon>
        <taxon>Bacillati</taxon>
        <taxon>Bacillota</taxon>
        <taxon>Bacilli</taxon>
        <taxon>Bacillales</taxon>
        <taxon>Caryophanaceae</taxon>
        <taxon>Savagea</taxon>
    </lineage>
</organism>
<evidence type="ECO:0000313" key="1">
    <source>
        <dbReference type="EMBL" id="MBF4501460.1"/>
    </source>
</evidence>
<dbReference type="EMBL" id="JADKPV010000004">
    <property type="protein sequence ID" value="MBF4501460.1"/>
    <property type="molecule type" value="Genomic_DNA"/>
</dbReference>
<accession>A0A8J7G3B3</accession>